<evidence type="ECO:0000259" key="5">
    <source>
        <dbReference type="Pfam" id="PF08620"/>
    </source>
</evidence>
<feature type="domain" description="RPAP1 C-terminal" evidence="5">
    <location>
        <begin position="166"/>
        <end position="231"/>
    </location>
</feature>
<gene>
    <name evidence="8" type="ORF">O3M35_013193</name>
</gene>
<dbReference type="Gene3D" id="1.25.10.10">
    <property type="entry name" value="Leucine-rich Repeat Variant"/>
    <property type="match status" value="1"/>
</dbReference>
<dbReference type="Proteomes" id="UP001461498">
    <property type="component" value="Unassembled WGS sequence"/>
</dbReference>
<dbReference type="Pfam" id="PF08621">
    <property type="entry name" value="RPAP1_N"/>
    <property type="match status" value="1"/>
</dbReference>
<dbReference type="EMBL" id="JAPXFL010000074">
    <property type="protein sequence ID" value="KAK9496533.1"/>
    <property type="molecule type" value="Genomic_DNA"/>
</dbReference>
<evidence type="ECO:0000256" key="1">
    <source>
        <dbReference type="ARBA" id="ARBA00004123"/>
    </source>
</evidence>
<dbReference type="InterPro" id="IPR013929">
    <property type="entry name" value="RPAP1_C"/>
</dbReference>
<evidence type="ECO:0000256" key="3">
    <source>
        <dbReference type="ARBA" id="ARBA00023163"/>
    </source>
</evidence>
<feature type="domain" description="RPAP1/MINIYO-like TPR repeats" evidence="7">
    <location>
        <begin position="807"/>
        <end position="1013"/>
    </location>
</feature>
<accession>A0AAW1CIG0</accession>
<protein>
    <recommendedName>
        <fullName evidence="10">RNA polymerase II-associated protein 1</fullName>
    </recommendedName>
</protein>
<dbReference type="InterPro" id="IPR013930">
    <property type="entry name" value="RPAP1_N"/>
</dbReference>
<evidence type="ECO:0000259" key="6">
    <source>
        <dbReference type="Pfam" id="PF08621"/>
    </source>
</evidence>
<evidence type="ECO:0000313" key="9">
    <source>
        <dbReference type="Proteomes" id="UP001461498"/>
    </source>
</evidence>
<comment type="similarity">
    <text evidence="2">Belongs to the RPAP1 family.</text>
</comment>
<evidence type="ECO:0000259" key="7">
    <source>
        <dbReference type="Pfam" id="PF25766"/>
    </source>
</evidence>
<dbReference type="GO" id="GO:0006366">
    <property type="term" value="P:transcription by RNA polymerase II"/>
    <property type="evidence" value="ECO:0007669"/>
    <property type="project" value="InterPro"/>
</dbReference>
<keyword evidence="4" id="KW-0539">Nucleus</keyword>
<dbReference type="Pfam" id="PF25766">
    <property type="entry name" value="TPR_RPAP1"/>
    <property type="match status" value="1"/>
</dbReference>
<comment type="caution">
    <text evidence="8">The sequence shown here is derived from an EMBL/GenBank/DDBJ whole genome shotgun (WGS) entry which is preliminary data.</text>
</comment>
<name>A0AAW1CIG0_9HEMI</name>
<comment type="subcellular location">
    <subcellularLocation>
        <location evidence="1">Nucleus</location>
    </subcellularLocation>
</comment>
<reference evidence="8 9" key="1">
    <citation type="submission" date="2022-12" db="EMBL/GenBank/DDBJ databases">
        <title>Chromosome-level genome assembly of true bugs.</title>
        <authorList>
            <person name="Ma L."/>
            <person name="Li H."/>
        </authorList>
    </citation>
    <scope>NUCLEOTIDE SEQUENCE [LARGE SCALE GENOMIC DNA]</scope>
    <source>
        <strain evidence="8">Lab_2022b</strain>
    </source>
</reference>
<keyword evidence="3" id="KW-0804">Transcription</keyword>
<dbReference type="InterPro" id="IPR016024">
    <property type="entry name" value="ARM-type_fold"/>
</dbReference>
<evidence type="ECO:0000256" key="4">
    <source>
        <dbReference type="ARBA" id="ARBA00023242"/>
    </source>
</evidence>
<feature type="domain" description="RPAP1 N-terminal" evidence="6">
    <location>
        <begin position="52"/>
        <end position="94"/>
    </location>
</feature>
<organism evidence="8 9">
    <name type="scientific">Rhynocoris fuscipes</name>
    <dbReference type="NCBI Taxonomy" id="488301"/>
    <lineage>
        <taxon>Eukaryota</taxon>
        <taxon>Metazoa</taxon>
        <taxon>Ecdysozoa</taxon>
        <taxon>Arthropoda</taxon>
        <taxon>Hexapoda</taxon>
        <taxon>Insecta</taxon>
        <taxon>Pterygota</taxon>
        <taxon>Neoptera</taxon>
        <taxon>Paraneoptera</taxon>
        <taxon>Hemiptera</taxon>
        <taxon>Heteroptera</taxon>
        <taxon>Panheteroptera</taxon>
        <taxon>Cimicomorpha</taxon>
        <taxon>Reduviidae</taxon>
        <taxon>Harpactorinae</taxon>
        <taxon>Harpactorini</taxon>
        <taxon>Rhynocoris</taxon>
    </lineage>
</organism>
<dbReference type="AlphaFoldDB" id="A0AAW1CIG0"/>
<sequence>MATPAKKSIFAQRMQKRKEILNEISKEQNLNKQKRNAFGGRSYVVSGEDASSIHDENVNKLLGMSEEEILKEREKLMTELDPDVVKFLRDRRLKGEKSNRDCEVMEVSSETNKSSDEKMKVNLENVTEIKNLVHKFPHMDVIEGEKLQWIGELPKEVKVPKDPYPARFNFEGRLLPYCDKGEGVLQGLHNHGDEQERPGYSLQELIQLSRSSVLQQRVIALNTLSKILANASNYDECFDMPLVPTLLEADTFLLLRFSLDDSAQPVVAAAAGAICNLIVNHLDELCLDILMGTPLGLQQPSFGVVLDVSKDDIAELKDQELLKLDIIRGAIRTDLVTRIKYILMDLSTEPVEVKCMIKTLIRIARHSYESAEIVFKCSGLLDKIRALLDSGNEGSFYPEALKLFRILSARSKSLAEAIVNNYKILEAVFSFISGDKAEKHPETMQLALESFYIWQTFLSYNIATDSIRQFTPVLLRLLDAHNGLTNLSGANSDLEHGSALVSTISCAAKFQPSIIIQAIPFLLQATRKWLIQYEKDHTKSFQASKLVGTSLNFFAYSFSEFDSSKELCPLLDNIFNKSCFTFAVKRLRKHSWLIRGKIVSCPENLPCLGSVPPTVQEESSLPFLFPLATYLLSINNMKLINAFVSNNEIIKYIEDVLKGENVRLLCGHWYARQEIFFLVQLIHLYTITEIKENENIYHRLAFTLLTSVQSGDKYLLSDIISKTIFNSKFFRADVESISLKMKELQIETETTVNKHYILTKALDEIREIENCYIAQLGLVGLVQPWPPVTLTGLLNSTQCALPSDWVFMPIVRLYNDQSKDSKAAEIVTRCLQWFIILEELFPDIARGLNITAKYCRLCCVYLIGNDIFRDVTPLLELALYHITKFSSQLNFETSVAGLTSFYDFYREVLEQFAFSSYCDRVFGQYILIPLQQRHNIKYKKLVWSEMSAVLRSLSTPTNYVNMKDYLEPLETDPDLLMIYIRSLATGRIRDIWCPVLFTVAVHHVSSYVNEKSDNFAKILQNKITNLGNQDLKTLLMKQNALEE</sequence>
<dbReference type="InterPro" id="IPR039913">
    <property type="entry name" value="RPAP1/Rba50"/>
</dbReference>
<dbReference type="PANTHER" id="PTHR21483:SF18">
    <property type="entry name" value="RNA POLYMERASE II-ASSOCIATED PROTEIN 1"/>
    <property type="match status" value="1"/>
</dbReference>
<dbReference type="SUPFAM" id="SSF48371">
    <property type="entry name" value="ARM repeat"/>
    <property type="match status" value="1"/>
</dbReference>
<dbReference type="Pfam" id="PF08620">
    <property type="entry name" value="RPAP1_C"/>
    <property type="match status" value="1"/>
</dbReference>
<dbReference type="PANTHER" id="PTHR21483">
    <property type="entry name" value="RNA POLYMERASE II-ASSOCIATED PROTEIN 1"/>
    <property type="match status" value="1"/>
</dbReference>
<evidence type="ECO:0000313" key="8">
    <source>
        <dbReference type="EMBL" id="KAK9496533.1"/>
    </source>
</evidence>
<dbReference type="InterPro" id="IPR011989">
    <property type="entry name" value="ARM-like"/>
</dbReference>
<evidence type="ECO:0008006" key="10">
    <source>
        <dbReference type="Google" id="ProtNLM"/>
    </source>
</evidence>
<keyword evidence="9" id="KW-1185">Reference proteome</keyword>
<proteinExistence type="inferred from homology"/>
<dbReference type="InterPro" id="IPR057989">
    <property type="entry name" value="TPR_RPAP1/MINIYO-like"/>
</dbReference>
<evidence type="ECO:0000256" key="2">
    <source>
        <dbReference type="ARBA" id="ARBA00009953"/>
    </source>
</evidence>